<reference evidence="3" key="1">
    <citation type="submission" date="2018-07" db="EMBL/GenBank/DDBJ databases">
        <authorList>
            <consortium name="Genoscope - CEA"/>
            <person name="William W."/>
        </authorList>
    </citation>
    <scope>NUCLEOTIDE SEQUENCE</scope>
    <source>
        <strain evidence="3">IK1</strain>
    </source>
</reference>
<feature type="transmembrane region" description="Helical" evidence="1">
    <location>
        <begin position="75"/>
        <end position="93"/>
    </location>
</feature>
<gene>
    <name evidence="3" type="ORF">TRIP_B350120</name>
</gene>
<dbReference type="EMBL" id="UPXX01000029">
    <property type="protein sequence ID" value="VBB44949.1"/>
    <property type="molecule type" value="Genomic_DNA"/>
</dbReference>
<feature type="domain" description="SMODS and SLOG-associating 2TM effector" evidence="2">
    <location>
        <begin position="17"/>
        <end position="181"/>
    </location>
</feature>
<evidence type="ECO:0000313" key="3">
    <source>
        <dbReference type="EMBL" id="VBB44949.1"/>
    </source>
</evidence>
<keyword evidence="1" id="KW-0812">Transmembrane</keyword>
<dbReference type="AlphaFoldDB" id="A0A653AA48"/>
<protein>
    <recommendedName>
        <fullName evidence="2">SMODS and SLOG-associating 2TM effector domain-containing protein</fullName>
    </recommendedName>
</protein>
<feature type="transmembrane region" description="Helical" evidence="1">
    <location>
        <begin position="51"/>
        <end position="69"/>
    </location>
</feature>
<keyword evidence="1" id="KW-0472">Membrane</keyword>
<name>A0A653AA48_UNCDX</name>
<keyword evidence="1" id="KW-1133">Transmembrane helix</keyword>
<dbReference type="NCBIfam" id="NF033632">
    <property type="entry name" value="SLATT_4"/>
    <property type="match status" value="1"/>
</dbReference>
<sequence>MEKHSQTDSPLDVRRVLEAQLRECFGRVIYSHKTHEKCTDILLTQLSTIKLSQIILSAITTGGFIAAVFGAGKAGAVVGVVVSTLLLVLNAFTKNYDLGELAQKHKQAANDLWLIRERYLSLITDLVIGEKPMEKLQEDRDSLLEELHAVYSGAPSTTFKAYKKAQGALKSYEEMTFSDGEIDAFLPKELKRG</sequence>
<accession>A0A653AA48</accession>
<proteinExistence type="predicted"/>
<organism evidence="3">
    <name type="scientific">Uncultured Desulfatiglans sp</name>
    <dbReference type="NCBI Taxonomy" id="1748965"/>
    <lineage>
        <taxon>Bacteria</taxon>
        <taxon>Pseudomonadati</taxon>
        <taxon>Thermodesulfobacteriota</taxon>
        <taxon>Desulfobacteria</taxon>
        <taxon>Desulfatiglandales</taxon>
        <taxon>Desulfatiglandaceae</taxon>
        <taxon>Desulfatiglans</taxon>
        <taxon>environmental samples</taxon>
    </lineage>
</organism>
<dbReference type="InterPro" id="IPR040811">
    <property type="entry name" value="SLATT_4"/>
</dbReference>
<evidence type="ECO:0000259" key="2">
    <source>
        <dbReference type="Pfam" id="PF18186"/>
    </source>
</evidence>
<evidence type="ECO:0000256" key="1">
    <source>
        <dbReference type="SAM" id="Phobius"/>
    </source>
</evidence>
<dbReference type="Pfam" id="PF18186">
    <property type="entry name" value="SLATT_4"/>
    <property type="match status" value="1"/>
</dbReference>